<organism evidence="8">
    <name type="scientific">Darwinula stevensoni</name>
    <dbReference type="NCBI Taxonomy" id="69355"/>
    <lineage>
        <taxon>Eukaryota</taxon>
        <taxon>Metazoa</taxon>
        <taxon>Ecdysozoa</taxon>
        <taxon>Arthropoda</taxon>
        <taxon>Crustacea</taxon>
        <taxon>Oligostraca</taxon>
        <taxon>Ostracoda</taxon>
        <taxon>Podocopa</taxon>
        <taxon>Podocopida</taxon>
        <taxon>Darwinulocopina</taxon>
        <taxon>Darwinuloidea</taxon>
        <taxon>Darwinulidae</taxon>
        <taxon>Darwinula</taxon>
    </lineage>
</organism>
<feature type="transmembrane region" description="Helical" evidence="6">
    <location>
        <begin position="482"/>
        <end position="507"/>
    </location>
</feature>
<evidence type="ECO:0000313" key="9">
    <source>
        <dbReference type="Proteomes" id="UP000677054"/>
    </source>
</evidence>
<dbReference type="Pfam" id="PF00916">
    <property type="entry name" value="Sulfate_transp"/>
    <property type="match status" value="1"/>
</dbReference>
<dbReference type="InterPro" id="IPR001902">
    <property type="entry name" value="SLC26A/SulP_fam"/>
</dbReference>
<dbReference type="EMBL" id="LR901174">
    <property type="protein sequence ID" value="CAD7247985.1"/>
    <property type="molecule type" value="Genomic_DNA"/>
</dbReference>
<dbReference type="Gene3D" id="3.30.750.24">
    <property type="entry name" value="STAS domain"/>
    <property type="match status" value="1"/>
</dbReference>
<evidence type="ECO:0000256" key="6">
    <source>
        <dbReference type="SAM" id="Phobius"/>
    </source>
</evidence>
<dbReference type="AlphaFoldDB" id="A0A7R8XDR0"/>
<dbReference type="Pfam" id="PF01740">
    <property type="entry name" value="STAS"/>
    <property type="match status" value="1"/>
</dbReference>
<gene>
    <name evidence="8" type="ORF">DSTB1V02_LOCUS7808</name>
</gene>
<dbReference type="CDD" id="cd07042">
    <property type="entry name" value="STAS_SulP_like_sulfate_transporter"/>
    <property type="match status" value="1"/>
</dbReference>
<feature type="transmembrane region" description="Helical" evidence="6">
    <location>
        <begin position="178"/>
        <end position="199"/>
    </location>
</feature>
<dbReference type="InterPro" id="IPR002645">
    <property type="entry name" value="STAS_dom"/>
</dbReference>
<reference evidence="8" key="1">
    <citation type="submission" date="2020-11" db="EMBL/GenBank/DDBJ databases">
        <authorList>
            <person name="Tran Van P."/>
        </authorList>
    </citation>
    <scope>NUCLEOTIDE SEQUENCE</scope>
</reference>
<feature type="transmembrane region" description="Helical" evidence="6">
    <location>
        <begin position="444"/>
        <end position="461"/>
    </location>
</feature>
<evidence type="ECO:0000256" key="1">
    <source>
        <dbReference type="ARBA" id="ARBA00004141"/>
    </source>
</evidence>
<name>A0A7R8XDR0_9CRUS</name>
<accession>A0A7R8XDR0</accession>
<dbReference type="NCBIfam" id="TIGR00815">
    <property type="entry name" value="sulP"/>
    <property type="match status" value="1"/>
</dbReference>
<feature type="transmembrane region" description="Helical" evidence="6">
    <location>
        <begin position="345"/>
        <end position="368"/>
    </location>
</feature>
<dbReference type="SUPFAM" id="SSF52091">
    <property type="entry name" value="SpoIIaa-like"/>
    <property type="match status" value="1"/>
</dbReference>
<feature type="region of interest" description="Disordered" evidence="5">
    <location>
        <begin position="657"/>
        <end position="677"/>
    </location>
</feature>
<dbReference type="InterPro" id="IPR011547">
    <property type="entry name" value="SLC26A/SulP_dom"/>
</dbReference>
<feature type="transmembrane region" description="Helical" evidence="6">
    <location>
        <begin position="205"/>
        <end position="224"/>
    </location>
</feature>
<dbReference type="PANTHER" id="PTHR11814">
    <property type="entry name" value="SULFATE TRANSPORTER"/>
    <property type="match status" value="1"/>
</dbReference>
<evidence type="ECO:0000313" key="8">
    <source>
        <dbReference type="EMBL" id="CAD7247985.1"/>
    </source>
</evidence>
<proteinExistence type="predicted"/>
<evidence type="ECO:0000256" key="4">
    <source>
        <dbReference type="ARBA" id="ARBA00023136"/>
    </source>
</evidence>
<keyword evidence="4 6" id="KW-0472">Membrane</keyword>
<feature type="transmembrane region" description="Helical" evidence="6">
    <location>
        <begin position="262"/>
        <end position="282"/>
    </location>
</feature>
<dbReference type="InterPro" id="IPR036513">
    <property type="entry name" value="STAS_dom_sf"/>
</dbReference>
<dbReference type="Proteomes" id="UP000677054">
    <property type="component" value="Unassembled WGS sequence"/>
</dbReference>
<sequence>MTSAAMPPRGERRAFTQLDLNQDFLYHPSPTSTISVTTTAKFLFSQCRCTWEKTQTMLYSLFPILYWLPRYKVKQDLLPDIIAGCTVAIMHIPQGMGYALLANVPPVQGIYLAVFPVLIYVIMGTSRHASMGSFAVVCLMTGKVVAQFQDELNKVNPVPGDSNFTSSKDEELIHAHHAIQIASALALSMGLFQVLMGIFQMGRLTVFLSDTLVSAFTTGAAVHVMTSQMKLIFGLPLPRHYGLSIIVQTYRDLFPMLPQTNVADLIASLVTMLALILNNELIKPWLGKRCPVPLPMELICVVVGTGVSYGTNLTAKYNVSTVGYIPPGLPNPVVPPMWLMGNMDFLLQSAITAIMAYATAYSMAILLARRGGYQILPNQEFLAQGAGNVFGGMFQCPPLGASLARSLVLEGVGGKTLLATLVSCVLLFFILLFLAPLFSTLPKSVLAGIIVISLKGLFSQFRDLKKAWLVSKLEAVVWMTTFLSVVLIDIVYGLAIGVAASLTTLIWRDQRAYACVLGHIPNTGIFVDVRRYYLENKNGEEAVNISRNLEEEGEEETVWQLPFRHLIFDFTGVNFVDASGIAVLTFLVAQYKDIGVDVYIAGAKEPQMEMFRRTAFFDTVPMAHFFPSVHDAVLHCTSIIQLEFPDGGLMTECSISESGSDSFPRPRKFDIMTSHGD</sequence>
<comment type="subcellular location">
    <subcellularLocation>
        <location evidence="1">Membrane</location>
        <topology evidence="1">Multi-pass membrane protein</topology>
    </subcellularLocation>
</comment>
<dbReference type="GO" id="GO:0055085">
    <property type="term" value="P:transmembrane transport"/>
    <property type="evidence" value="ECO:0007669"/>
    <property type="project" value="InterPro"/>
</dbReference>
<feature type="transmembrane region" description="Helical" evidence="6">
    <location>
        <begin position="107"/>
        <end position="123"/>
    </location>
</feature>
<evidence type="ECO:0000256" key="3">
    <source>
        <dbReference type="ARBA" id="ARBA00022989"/>
    </source>
</evidence>
<dbReference type="PROSITE" id="PS50801">
    <property type="entry name" value="STAS"/>
    <property type="match status" value="1"/>
</dbReference>
<feature type="domain" description="STAS" evidence="7">
    <location>
        <begin position="545"/>
        <end position="636"/>
    </location>
</feature>
<keyword evidence="3 6" id="KW-1133">Transmembrane helix</keyword>
<keyword evidence="2 6" id="KW-0812">Transmembrane</keyword>
<feature type="transmembrane region" description="Helical" evidence="6">
    <location>
        <begin position="417"/>
        <end position="438"/>
    </location>
</feature>
<dbReference type="EMBL" id="CAJPEV010001657">
    <property type="protein sequence ID" value="CAG0893743.1"/>
    <property type="molecule type" value="Genomic_DNA"/>
</dbReference>
<dbReference type="OrthoDB" id="288203at2759"/>
<protein>
    <recommendedName>
        <fullName evidence="7">STAS domain-containing protein</fullName>
    </recommendedName>
</protein>
<evidence type="ECO:0000259" key="7">
    <source>
        <dbReference type="PROSITE" id="PS50801"/>
    </source>
</evidence>
<evidence type="ECO:0000256" key="2">
    <source>
        <dbReference type="ARBA" id="ARBA00022692"/>
    </source>
</evidence>
<dbReference type="GO" id="GO:0016020">
    <property type="term" value="C:membrane"/>
    <property type="evidence" value="ECO:0007669"/>
    <property type="project" value="UniProtKB-SubCell"/>
</dbReference>
<keyword evidence="9" id="KW-1185">Reference proteome</keyword>
<evidence type="ECO:0000256" key="5">
    <source>
        <dbReference type="SAM" id="MobiDB-lite"/>
    </source>
</evidence>